<comment type="caution">
    <text evidence="3">The sequence shown here is derived from an EMBL/GenBank/DDBJ whole genome shotgun (WGS) entry which is preliminary data.</text>
</comment>
<dbReference type="InterPro" id="IPR035892">
    <property type="entry name" value="C2_domain_sf"/>
</dbReference>
<dbReference type="GO" id="GO:0006952">
    <property type="term" value="P:defense response"/>
    <property type="evidence" value="ECO:0007669"/>
    <property type="project" value="InterPro"/>
</dbReference>
<dbReference type="InterPro" id="IPR000008">
    <property type="entry name" value="C2_dom"/>
</dbReference>
<evidence type="ECO:0000313" key="3">
    <source>
        <dbReference type="EMBL" id="TVU06954.1"/>
    </source>
</evidence>
<dbReference type="EMBL" id="RWGY01000045">
    <property type="protein sequence ID" value="TVU06954.1"/>
    <property type="molecule type" value="Genomic_DNA"/>
</dbReference>
<organism evidence="3 4">
    <name type="scientific">Eragrostis curvula</name>
    <name type="common">weeping love grass</name>
    <dbReference type="NCBI Taxonomy" id="38414"/>
    <lineage>
        <taxon>Eukaryota</taxon>
        <taxon>Viridiplantae</taxon>
        <taxon>Streptophyta</taxon>
        <taxon>Embryophyta</taxon>
        <taxon>Tracheophyta</taxon>
        <taxon>Spermatophyta</taxon>
        <taxon>Magnoliopsida</taxon>
        <taxon>Liliopsida</taxon>
        <taxon>Poales</taxon>
        <taxon>Poaceae</taxon>
        <taxon>PACMAD clade</taxon>
        <taxon>Chloridoideae</taxon>
        <taxon>Eragrostideae</taxon>
        <taxon>Eragrostidinae</taxon>
        <taxon>Eragrostis</taxon>
    </lineage>
</organism>
<evidence type="ECO:0000313" key="4">
    <source>
        <dbReference type="Proteomes" id="UP000324897"/>
    </source>
</evidence>
<dbReference type="SUPFAM" id="SSF49562">
    <property type="entry name" value="C2 domain (Calcium/lipid-binding domain, CaLB)"/>
    <property type="match status" value="1"/>
</dbReference>
<dbReference type="InterPro" id="IPR044750">
    <property type="entry name" value="C2_SRC2/BAP"/>
</dbReference>
<dbReference type="CDD" id="cd04051">
    <property type="entry name" value="C2_SRC2_like"/>
    <property type="match status" value="1"/>
</dbReference>
<feature type="domain" description="C2" evidence="2">
    <location>
        <begin position="1"/>
        <end position="113"/>
    </location>
</feature>
<dbReference type="Gramene" id="TVU06954">
    <property type="protein sequence ID" value="TVU06954"/>
    <property type="gene ID" value="EJB05_46991"/>
</dbReference>
<dbReference type="Gene3D" id="2.60.40.150">
    <property type="entry name" value="C2 domain"/>
    <property type="match status" value="1"/>
</dbReference>
<dbReference type="PROSITE" id="PS50004">
    <property type="entry name" value="C2"/>
    <property type="match status" value="1"/>
</dbReference>
<protein>
    <recommendedName>
        <fullName evidence="2">C2 domain-containing protein</fullName>
    </recommendedName>
</protein>
<dbReference type="Pfam" id="PF00168">
    <property type="entry name" value="C2"/>
    <property type="match status" value="1"/>
</dbReference>
<dbReference type="Proteomes" id="UP000324897">
    <property type="component" value="Unassembled WGS sequence"/>
</dbReference>
<dbReference type="SMART" id="SM00239">
    <property type="entry name" value="C2"/>
    <property type="match status" value="1"/>
</dbReference>
<feature type="non-terminal residue" evidence="3">
    <location>
        <position position="1"/>
    </location>
</feature>
<dbReference type="PANTHER" id="PTHR32246">
    <property type="entry name" value="INGRESSION PROTEIN FIC1"/>
    <property type="match status" value="1"/>
</dbReference>
<reference evidence="3 4" key="1">
    <citation type="journal article" date="2019" name="Sci. Rep.">
        <title>A high-quality genome of Eragrostis curvula grass provides insights into Poaceae evolution and supports new strategies to enhance forage quality.</title>
        <authorList>
            <person name="Carballo J."/>
            <person name="Santos B.A.C.M."/>
            <person name="Zappacosta D."/>
            <person name="Garbus I."/>
            <person name="Selva J.P."/>
            <person name="Gallo C.A."/>
            <person name="Diaz A."/>
            <person name="Albertini E."/>
            <person name="Caccamo M."/>
            <person name="Echenique V."/>
        </authorList>
    </citation>
    <scope>NUCLEOTIDE SEQUENCE [LARGE SCALE GENOMIC DNA]</scope>
    <source>
        <strain evidence="4">cv. Victoria</strain>
        <tissue evidence="3">Leaf</tissue>
    </source>
</reference>
<evidence type="ECO:0000256" key="1">
    <source>
        <dbReference type="SAM" id="MobiDB-lite"/>
    </source>
</evidence>
<name>A0A5J9T6S0_9POAL</name>
<keyword evidence="4" id="KW-1185">Reference proteome</keyword>
<proteinExistence type="predicted"/>
<accession>A0A5J9T6S0</accession>
<dbReference type="AlphaFoldDB" id="A0A5J9T6S0"/>
<dbReference type="PANTHER" id="PTHR32246:SF24">
    <property type="entry name" value="OS07G0670200 PROTEIN"/>
    <property type="match status" value="1"/>
</dbReference>
<dbReference type="OrthoDB" id="270970at2759"/>
<gene>
    <name evidence="3" type="ORF">EJB05_46991</name>
</gene>
<evidence type="ECO:0000259" key="2">
    <source>
        <dbReference type="PROSITE" id="PS50004"/>
    </source>
</evidence>
<sequence length="244" mass="26145">MGAYRELELTLLSARDLKNVNLITRMDVYAVASISGDPMTRQCTPPDPSGGRNPSWNSTLRFSVPASASAAGGGWLHVLLRSERALGDRDIGEVVVPLAELLAGADGPAQQPPRLASYQVHTVHRGEPRGVLNVSYRLGHVVAPVKQKGAEGDKSPVIAYPVPPQAAADDVNATVSVHKVANLANLEGEGAAAFFTDTNVSFVTYNDDLLWRFRKLTPAIKEAIDIQCSALFSSMKEAQDKPMS</sequence>
<feature type="region of interest" description="Disordered" evidence="1">
    <location>
        <begin position="36"/>
        <end position="57"/>
    </location>
</feature>